<dbReference type="Proteomes" id="UP001157006">
    <property type="component" value="Chromosome 6"/>
</dbReference>
<proteinExistence type="predicted"/>
<dbReference type="EMBL" id="OX451741">
    <property type="protein sequence ID" value="CAI8616011.1"/>
    <property type="molecule type" value="Genomic_DNA"/>
</dbReference>
<dbReference type="AlphaFoldDB" id="A0AAV1B111"/>
<reference evidence="1 2" key="1">
    <citation type="submission" date="2023-01" db="EMBL/GenBank/DDBJ databases">
        <authorList>
            <person name="Kreplak J."/>
        </authorList>
    </citation>
    <scope>NUCLEOTIDE SEQUENCE [LARGE SCALE GENOMIC DNA]</scope>
</reference>
<evidence type="ECO:0000313" key="1">
    <source>
        <dbReference type="EMBL" id="CAI8616011.1"/>
    </source>
</evidence>
<name>A0AAV1B111_VICFA</name>
<keyword evidence="2" id="KW-1185">Reference proteome</keyword>
<organism evidence="1 2">
    <name type="scientific">Vicia faba</name>
    <name type="common">Broad bean</name>
    <name type="synonym">Faba vulgaris</name>
    <dbReference type="NCBI Taxonomy" id="3906"/>
    <lineage>
        <taxon>Eukaryota</taxon>
        <taxon>Viridiplantae</taxon>
        <taxon>Streptophyta</taxon>
        <taxon>Embryophyta</taxon>
        <taxon>Tracheophyta</taxon>
        <taxon>Spermatophyta</taxon>
        <taxon>Magnoliopsida</taxon>
        <taxon>eudicotyledons</taxon>
        <taxon>Gunneridae</taxon>
        <taxon>Pentapetalae</taxon>
        <taxon>rosids</taxon>
        <taxon>fabids</taxon>
        <taxon>Fabales</taxon>
        <taxon>Fabaceae</taxon>
        <taxon>Papilionoideae</taxon>
        <taxon>50 kb inversion clade</taxon>
        <taxon>NPAAA clade</taxon>
        <taxon>Hologalegina</taxon>
        <taxon>IRL clade</taxon>
        <taxon>Fabeae</taxon>
        <taxon>Vicia</taxon>
    </lineage>
</organism>
<accession>A0AAV1B111</accession>
<sequence length="79" mass="9031">MDKMQGWNDAIDSMFIGIQTYWDKAALVHSDNSFVMNCFIDAVDYFEMFLSLNDGLFFMVGLEQVGTMLSWLATDLDEA</sequence>
<gene>
    <name evidence="1" type="ORF">VFH_VI008840</name>
</gene>
<evidence type="ECO:0000313" key="2">
    <source>
        <dbReference type="Proteomes" id="UP001157006"/>
    </source>
</evidence>
<protein>
    <submittedName>
        <fullName evidence="1">Uncharacterized protein</fullName>
    </submittedName>
</protein>